<sequence length="336" mass="37748">MRALLTPCLQRELGLVLFRPGSELLPLFTAGRVLISNEPDFMKPLPAGALEDATQTLADDTALTGFFTNERVIAAAGHVDRLETWLEQRGVGCQWLTDDFHMTEMTFRRYGRGAVRLCWHHDHKFQGLAMDKLGESARRNLAEWILDTVRIAFQFPEHHQITLPELCWWAAQEDVIQAMPEGPARQVLKWKPLETPAGVMRESDIEPIYSATSVLVEQAKPVLALAIDPEPPESFMLIPKRRRWTNEHYTQWVKAQPCGGCGSPADDPHHITGHALGGMATKPHDLFTIPLCRRCHDELHRDTAAFEAKHGSQLEMMARTIDRALALGVISTGKSK</sequence>
<dbReference type="CDD" id="cd00085">
    <property type="entry name" value="HNHc"/>
    <property type="match status" value="1"/>
</dbReference>
<name>A0AAU7QDH5_9GAMM</name>
<dbReference type="InterPro" id="IPR003615">
    <property type="entry name" value="HNH_nuc"/>
</dbReference>
<organism evidence="2">
    <name type="scientific">Acerihabitans sp. KWT182</name>
    <dbReference type="NCBI Taxonomy" id="3157919"/>
    <lineage>
        <taxon>Bacteria</taxon>
        <taxon>Pseudomonadati</taxon>
        <taxon>Pseudomonadota</taxon>
        <taxon>Gammaproteobacteria</taxon>
        <taxon>Enterobacterales</taxon>
        <taxon>Pectobacteriaceae</taxon>
        <taxon>Acerihabitans</taxon>
    </lineage>
</organism>
<dbReference type="EMBL" id="CP157947">
    <property type="protein sequence ID" value="XBS71138.1"/>
    <property type="molecule type" value="Genomic_DNA"/>
</dbReference>
<dbReference type="AlphaFoldDB" id="A0AAU7QDH5"/>
<dbReference type="Pfam" id="PF06147">
    <property type="entry name" value="DUF968"/>
    <property type="match status" value="1"/>
</dbReference>
<dbReference type="Gene3D" id="3.30.50.20">
    <property type="entry name" value="prophage-derive protein ybcO"/>
    <property type="match status" value="1"/>
</dbReference>
<reference evidence="2" key="1">
    <citation type="submission" date="2024-06" db="EMBL/GenBank/DDBJ databases">
        <authorList>
            <person name="Coelho C."/>
            <person name="Bento M."/>
            <person name="Garcia E."/>
            <person name="Camelo A."/>
            <person name="Brandao I."/>
            <person name="Espirito Santo C."/>
            <person name="Trovao J."/>
            <person name="Verissimo A."/>
            <person name="Costa J."/>
            <person name="Tiago I."/>
        </authorList>
    </citation>
    <scope>NUCLEOTIDE SEQUENCE</scope>
    <source>
        <strain evidence="2">KWT182</strain>
    </source>
</reference>
<evidence type="ECO:0000313" key="2">
    <source>
        <dbReference type="EMBL" id="XBS71138.1"/>
    </source>
</evidence>
<dbReference type="SMART" id="SM00507">
    <property type="entry name" value="HNHc"/>
    <property type="match status" value="1"/>
</dbReference>
<protein>
    <submittedName>
        <fullName evidence="2">DUF968 domain-containing protein</fullName>
    </submittedName>
</protein>
<feature type="domain" description="HNH nuclease" evidence="1">
    <location>
        <begin position="248"/>
        <end position="297"/>
    </location>
</feature>
<gene>
    <name evidence="2" type="ORF">ABK905_09295</name>
</gene>
<proteinExistence type="predicted"/>
<dbReference type="InterPro" id="IPR010373">
    <property type="entry name" value="DUF968"/>
</dbReference>
<evidence type="ECO:0000259" key="1">
    <source>
        <dbReference type="SMART" id="SM00507"/>
    </source>
</evidence>
<accession>A0AAU7QDH5</accession>